<dbReference type="Proteomes" id="UP001447188">
    <property type="component" value="Unassembled WGS sequence"/>
</dbReference>
<dbReference type="EMBL" id="JBBBZM010000148">
    <property type="protein sequence ID" value="KAL0632845.1"/>
    <property type="molecule type" value="Genomic_DNA"/>
</dbReference>
<accession>A0ABR3GAN6</accession>
<evidence type="ECO:0000313" key="2">
    <source>
        <dbReference type="Proteomes" id="UP001447188"/>
    </source>
</evidence>
<sequence length="87" mass="9871">MPLTFSDTLRLSPEQVSEFSDWLEQSRATASDPEFSFEPETSMTCVEYLPGPFAIIARKHGEFQNSAISFKVVTERQTPANLDIDRK</sequence>
<organism evidence="1 2">
    <name type="scientific">Discina gigas</name>
    <dbReference type="NCBI Taxonomy" id="1032678"/>
    <lineage>
        <taxon>Eukaryota</taxon>
        <taxon>Fungi</taxon>
        <taxon>Dikarya</taxon>
        <taxon>Ascomycota</taxon>
        <taxon>Pezizomycotina</taxon>
        <taxon>Pezizomycetes</taxon>
        <taxon>Pezizales</taxon>
        <taxon>Discinaceae</taxon>
        <taxon>Discina</taxon>
    </lineage>
</organism>
<proteinExistence type="predicted"/>
<reference evidence="1 2" key="1">
    <citation type="submission" date="2024-02" db="EMBL/GenBank/DDBJ databases">
        <title>Discinaceae phylogenomics.</title>
        <authorList>
            <person name="Dirks A.C."/>
            <person name="James T.Y."/>
        </authorList>
    </citation>
    <scope>NUCLEOTIDE SEQUENCE [LARGE SCALE GENOMIC DNA]</scope>
    <source>
        <strain evidence="1 2">ACD0624</strain>
    </source>
</reference>
<comment type="caution">
    <text evidence="1">The sequence shown here is derived from an EMBL/GenBank/DDBJ whole genome shotgun (WGS) entry which is preliminary data.</text>
</comment>
<gene>
    <name evidence="1" type="ORF">Q9L58_008273</name>
</gene>
<evidence type="ECO:0000313" key="1">
    <source>
        <dbReference type="EMBL" id="KAL0632845.1"/>
    </source>
</evidence>
<protein>
    <submittedName>
        <fullName evidence="1">Uncharacterized protein</fullName>
    </submittedName>
</protein>
<keyword evidence="2" id="KW-1185">Reference proteome</keyword>
<name>A0ABR3GAN6_9PEZI</name>